<name>A0ABW8YVD3_9FLAO</name>
<protein>
    <submittedName>
        <fullName evidence="2">DUF4835 family protein</fullName>
    </submittedName>
</protein>
<reference evidence="2 3" key="1">
    <citation type="submission" date="2024-06" db="EMBL/GenBank/DDBJ databases">
        <authorList>
            <person name="Kaempfer P."/>
            <person name="Viver T."/>
        </authorList>
    </citation>
    <scope>NUCLEOTIDE SEQUENCE [LARGE SCALE GENOMIC DNA]</scope>
    <source>
        <strain evidence="2 3">ST-119</strain>
    </source>
</reference>
<organism evidence="2 3">
    <name type="scientific">Flavobacterium rhizosphaerae</name>
    <dbReference type="NCBI Taxonomy" id="3163298"/>
    <lineage>
        <taxon>Bacteria</taxon>
        <taxon>Pseudomonadati</taxon>
        <taxon>Bacteroidota</taxon>
        <taxon>Flavobacteriia</taxon>
        <taxon>Flavobacteriales</taxon>
        <taxon>Flavobacteriaceae</taxon>
        <taxon>Flavobacterium</taxon>
    </lineage>
</organism>
<evidence type="ECO:0000256" key="1">
    <source>
        <dbReference type="SAM" id="SignalP"/>
    </source>
</evidence>
<dbReference type="Proteomes" id="UP001629156">
    <property type="component" value="Unassembled WGS sequence"/>
</dbReference>
<keyword evidence="1" id="KW-0732">Signal</keyword>
<dbReference type="RefSeq" id="WP_408084162.1">
    <property type="nucleotide sequence ID" value="NZ_JBELPZ010000004.1"/>
</dbReference>
<evidence type="ECO:0000313" key="2">
    <source>
        <dbReference type="EMBL" id="MFL9843910.1"/>
    </source>
</evidence>
<dbReference type="Pfam" id="PF16119">
    <property type="entry name" value="DUF4835"/>
    <property type="match status" value="1"/>
</dbReference>
<keyword evidence="3" id="KW-1185">Reference proteome</keyword>
<comment type="caution">
    <text evidence="2">The sequence shown here is derived from an EMBL/GenBank/DDBJ whole genome shotgun (WGS) entry which is preliminary data.</text>
</comment>
<sequence length="294" mass="33297">MYKLTVIVLFMLGFATQAQELNCTVQVNYSMITDANPQVFKTLENSLNDFVNNTRFTNRNFARNERIECSMVFTVTAYSNNGFNTALQVQSLRPVFNSTYASPIFNFNDKDANFSYNEGQNLTYNPNTFDSNLISLVSFYANMIIAFDADTFELKGGTPYYETALSIATVAQSGGFAGWNQQSGNQSRYFLVNDVLSATYEPFRQALYQYHREALDLMADNQKEAKQKTITAIETLGQLYRVRPNAFLTRIFFDAKSDEITAMFSSGPNVTISKLVETLNRISPLNGTKWSKIH</sequence>
<accession>A0ABW8YVD3</accession>
<gene>
    <name evidence="2" type="ORF">ABS766_05705</name>
</gene>
<dbReference type="InterPro" id="IPR032274">
    <property type="entry name" value="DUF4835"/>
</dbReference>
<feature type="chain" id="PRO_5046363515" evidence="1">
    <location>
        <begin position="19"/>
        <end position="294"/>
    </location>
</feature>
<proteinExistence type="predicted"/>
<evidence type="ECO:0000313" key="3">
    <source>
        <dbReference type="Proteomes" id="UP001629156"/>
    </source>
</evidence>
<feature type="signal peptide" evidence="1">
    <location>
        <begin position="1"/>
        <end position="18"/>
    </location>
</feature>
<dbReference type="EMBL" id="JBELPZ010000004">
    <property type="protein sequence ID" value="MFL9843910.1"/>
    <property type="molecule type" value="Genomic_DNA"/>
</dbReference>